<proteinExistence type="predicted"/>
<organism evidence="1 2">
    <name type="scientific">Candidatus Desulfatibia vada</name>
    <dbReference type="NCBI Taxonomy" id="2841696"/>
    <lineage>
        <taxon>Bacteria</taxon>
        <taxon>Pseudomonadati</taxon>
        <taxon>Thermodesulfobacteriota</taxon>
        <taxon>Desulfobacteria</taxon>
        <taxon>Desulfobacterales</taxon>
        <taxon>Desulfobacterales incertae sedis</taxon>
        <taxon>Candidatus Desulfatibia</taxon>
    </lineage>
</organism>
<dbReference type="Proteomes" id="UP000605201">
    <property type="component" value="Unassembled WGS sequence"/>
</dbReference>
<evidence type="ECO:0000313" key="1">
    <source>
        <dbReference type="EMBL" id="MBC8432217.1"/>
    </source>
</evidence>
<dbReference type="AlphaFoldDB" id="A0A8J6TSP3"/>
<gene>
    <name evidence="1" type="ORF">H8D96_09880</name>
</gene>
<name>A0A8J6TSP3_9BACT</name>
<protein>
    <submittedName>
        <fullName evidence="1">YkgJ family cysteine cluster protein</fullName>
    </submittedName>
</protein>
<sequence>MKDKHGHPQIDGSRKLLETDTFRFDCHPQTPCFTRCCHDADMYLYPYDIIRLKNCLSISSERFLEQYTLTAFRDNPYFPNLMLKMSPGERKSCSFLAQGGCTVYEDRPFSCRAYPLERAVARSSAGKKRAVHFFLACHEHCLGHKEPREWSVNEWIKDQQIQIFNDMNDLWVDVDALFRGNPWGRQGVDGPAFKMAFMACFNIDKFKMFVFESTFLSRFDVSPERIDKLTASDVELMKFGFDWIKLFLTGAGPLTLKIRKK</sequence>
<dbReference type="PANTHER" id="PTHR35866">
    <property type="entry name" value="PUTATIVE-RELATED"/>
    <property type="match status" value="1"/>
</dbReference>
<dbReference type="PANTHER" id="PTHR35866:SF1">
    <property type="entry name" value="YKGJ FAMILY CYSTEINE CLUSTER PROTEIN"/>
    <property type="match status" value="1"/>
</dbReference>
<dbReference type="InterPro" id="IPR005358">
    <property type="entry name" value="Puta_zinc/iron-chelating_dom"/>
</dbReference>
<dbReference type="Pfam" id="PF03692">
    <property type="entry name" value="CxxCxxCC"/>
    <property type="match status" value="1"/>
</dbReference>
<comment type="caution">
    <text evidence="1">The sequence shown here is derived from an EMBL/GenBank/DDBJ whole genome shotgun (WGS) entry which is preliminary data.</text>
</comment>
<reference evidence="1 2" key="1">
    <citation type="submission" date="2020-08" db="EMBL/GenBank/DDBJ databases">
        <title>Bridging the membrane lipid divide: bacteria of the FCB group superphylum have the potential to synthesize archaeal ether lipids.</title>
        <authorList>
            <person name="Villanueva L."/>
            <person name="Von Meijenfeldt F.A.B."/>
            <person name="Westbye A.B."/>
            <person name="Yadav S."/>
            <person name="Hopmans E.C."/>
            <person name="Dutilh B.E."/>
            <person name="Sinninghe Damste J.S."/>
        </authorList>
    </citation>
    <scope>NUCLEOTIDE SEQUENCE [LARGE SCALE GENOMIC DNA]</scope>
    <source>
        <strain evidence="1">NIOZ-UU17</strain>
    </source>
</reference>
<evidence type="ECO:0000313" key="2">
    <source>
        <dbReference type="Proteomes" id="UP000605201"/>
    </source>
</evidence>
<dbReference type="EMBL" id="JACNIG010000211">
    <property type="protein sequence ID" value="MBC8432217.1"/>
    <property type="molecule type" value="Genomic_DNA"/>
</dbReference>
<accession>A0A8J6TSP3</accession>